<evidence type="ECO:0000256" key="6">
    <source>
        <dbReference type="ARBA" id="ARBA00022741"/>
    </source>
</evidence>
<comment type="similarity">
    <text evidence="2">Belongs to the ABC transporter superfamily. ABCC family. Conjugate transporter (TC 3.A.1.208) subfamily.</text>
</comment>
<dbReference type="InterPro" id="IPR050173">
    <property type="entry name" value="ABC_transporter_C-like"/>
</dbReference>
<dbReference type="HOGENOM" id="CLU_000604_27_5_1"/>
<feature type="transmembrane region" description="Helical" evidence="11">
    <location>
        <begin position="511"/>
        <end position="535"/>
    </location>
</feature>
<dbReference type="OMA" id="AMGCMER"/>
<dbReference type="GO" id="GO:0005524">
    <property type="term" value="F:ATP binding"/>
    <property type="evidence" value="ECO:0007669"/>
    <property type="project" value="UniProtKB-KW"/>
</dbReference>
<dbReference type="Gene3D" id="3.40.50.300">
    <property type="entry name" value="P-loop containing nucleotide triphosphate hydrolases"/>
    <property type="match status" value="2"/>
</dbReference>
<evidence type="ECO:0000256" key="8">
    <source>
        <dbReference type="ARBA" id="ARBA00022989"/>
    </source>
</evidence>
<keyword evidence="5 11" id="KW-0812">Transmembrane</keyword>
<feature type="transmembrane region" description="Helical" evidence="11">
    <location>
        <begin position="175"/>
        <end position="198"/>
    </location>
</feature>
<feature type="transmembrane region" description="Helical" evidence="11">
    <location>
        <begin position="915"/>
        <end position="935"/>
    </location>
</feature>
<dbReference type="FunFam" id="1.20.1560.10:FF:000055">
    <property type="entry name" value="ABC multidrug transporter (Eurofung)"/>
    <property type="match status" value="1"/>
</dbReference>
<dbReference type="SUPFAM" id="SSF52540">
    <property type="entry name" value="P-loop containing nucleoside triphosphate hydrolases"/>
    <property type="match status" value="2"/>
</dbReference>
<dbReference type="Gene3D" id="1.20.1560.10">
    <property type="entry name" value="ABC transporter type 1, transmembrane domain"/>
    <property type="match status" value="2"/>
</dbReference>
<feature type="transmembrane region" description="Helical" evidence="11">
    <location>
        <begin position="88"/>
        <end position="105"/>
    </location>
</feature>
<dbReference type="EMBL" id="KE145369">
    <property type="protein sequence ID" value="EPE28166.1"/>
    <property type="molecule type" value="Genomic_DNA"/>
</dbReference>
<feature type="domain" description="ABC transporter" evidence="12">
    <location>
        <begin position="1230"/>
        <end position="1464"/>
    </location>
</feature>
<evidence type="ECO:0000256" key="5">
    <source>
        <dbReference type="ARBA" id="ARBA00022692"/>
    </source>
</evidence>
<dbReference type="FunFam" id="1.20.1560.10:FF:000066">
    <property type="entry name" value="ABC multidrug transporter (Eurofung)"/>
    <property type="match status" value="1"/>
</dbReference>
<dbReference type="GO" id="GO:0140359">
    <property type="term" value="F:ABC-type transporter activity"/>
    <property type="evidence" value="ECO:0007669"/>
    <property type="project" value="InterPro"/>
</dbReference>
<dbReference type="PANTHER" id="PTHR24223">
    <property type="entry name" value="ATP-BINDING CASSETTE SUB-FAMILY C"/>
    <property type="match status" value="1"/>
</dbReference>
<evidence type="ECO:0000313" key="15">
    <source>
        <dbReference type="Proteomes" id="UP000016922"/>
    </source>
</evidence>
<dbReference type="RefSeq" id="XP_008085525.1">
    <property type="nucleotide sequence ID" value="XM_008087334.1"/>
</dbReference>
<name>S3D823_GLAL2</name>
<keyword evidence="15" id="KW-1185">Reference proteome</keyword>
<evidence type="ECO:0000256" key="3">
    <source>
        <dbReference type="ARBA" id="ARBA00022448"/>
    </source>
</evidence>
<reference evidence="14 15" key="1">
    <citation type="journal article" date="2013" name="BMC Genomics">
        <title>Genomics-driven discovery of the pneumocandin biosynthetic gene cluster in the fungus Glarea lozoyensis.</title>
        <authorList>
            <person name="Chen L."/>
            <person name="Yue Q."/>
            <person name="Zhang X."/>
            <person name="Xiang M."/>
            <person name="Wang C."/>
            <person name="Li S."/>
            <person name="Che Y."/>
            <person name="Ortiz-Lopez F.J."/>
            <person name="Bills G.F."/>
            <person name="Liu X."/>
            <person name="An Z."/>
        </authorList>
    </citation>
    <scope>NUCLEOTIDE SEQUENCE [LARGE SCALE GENOMIC DNA]</scope>
    <source>
        <strain evidence="15">ATCC 20868 / MF5171</strain>
    </source>
</reference>
<feature type="domain" description="ABC transporter" evidence="12">
    <location>
        <begin position="628"/>
        <end position="856"/>
    </location>
</feature>
<evidence type="ECO:0000259" key="12">
    <source>
        <dbReference type="PROSITE" id="PS50893"/>
    </source>
</evidence>
<dbReference type="GO" id="GO:0005886">
    <property type="term" value="C:plasma membrane"/>
    <property type="evidence" value="ECO:0007669"/>
    <property type="project" value="UniProtKB-SubCell"/>
</dbReference>
<keyword evidence="4" id="KW-1003">Cell membrane</keyword>
<dbReference type="Pfam" id="PF00005">
    <property type="entry name" value="ABC_tran"/>
    <property type="match status" value="2"/>
</dbReference>
<protein>
    <submittedName>
        <fullName evidence="14">p-loop containing nucleoside triphosphate hydrolase</fullName>
    </submittedName>
</protein>
<keyword evidence="3" id="KW-0813">Transport</keyword>
<feature type="transmembrane region" description="Helical" evidence="11">
    <location>
        <begin position="361"/>
        <end position="380"/>
    </location>
</feature>
<feature type="transmembrane region" description="Helical" evidence="11">
    <location>
        <begin position="426"/>
        <end position="445"/>
    </location>
</feature>
<dbReference type="eggNOG" id="KOG0054">
    <property type="taxonomic scope" value="Eukaryota"/>
</dbReference>
<dbReference type="KEGG" id="glz:GLAREA_04957"/>
<evidence type="ECO:0000256" key="11">
    <source>
        <dbReference type="SAM" id="Phobius"/>
    </source>
</evidence>
<feature type="transmembrane region" description="Helical" evidence="11">
    <location>
        <begin position="47"/>
        <end position="67"/>
    </location>
</feature>
<gene>
    <name evidence="14" type="ORF">GLAREA_04957</name>
</gene>
<evidence type="ECO:0000256" key="10">
    <source>
        <dbReference type="ARBA" id="ARBA00023180"/>
    </source>
</evidence>
<dbReference type="Pfam" id="PF00664">
    <property type="entry name" value="ABC_membrane"/>
    <property type="match status" value="2"/>
</dbReference>
<dbReference type="InterPro" id="IPR044726">
    <property type="entry name" value="ABCC_6TM_D2"/>
</dbReference>
<evidence type="ECO:0000256" key="1">
    <source>
        <dbReference type="ARBA" id="ARBA00004651"/>
    </source>
</evidence>
<feature type="domain" description="ABC transmembrane type-1" evidence="13">
    <location>
        <begin position="917"/>
        <end position="1193"/>
    </location>
</feature>
<feature type="domain" description="ABC transmembrane type-1" evidence="13">
    <location>
        <begin position="296"/>
        <end position="571"/>
    </location>
</feature>
<sequence>MATNNFGLTDNTSSLFHQPPGFRHATGNSSRLDWGGDLDFTLRFEQGFLSIVPSALFLLIFPFRWFYLQSKPRKAEKYGILGSSKVGTIFLYALLQIILLVLWAPNNQKRNFQPTTIAANTIGILDAIALGVLSFLEHRQNIRPSSLITLYLLPSVAFDAAQCRTLWLLPRASDLITLPIMFSISVGFKTVILILEVIEKRSILLSPWNQASPESLGGAINRSVFWWLNELFVRGFQGVLDLASLWPTDSMDSEKLLARLDHFWIKTKDKNSKHALAKAMVRCLKWPIVGVSLPRLCLIGLRFSQPLLLKSVVSYVSRPDGEEKTNIGYGLIGATALVYLGNAIIKGVFNYKRVRLMTMTRGALTSIVFAKVITVSASLAEAKGSNTLTLITIDVENIGKGFQLLDDIWASPIEVGIALWLLYRELSVAFIFPMIIAGLCTLAIFKLSPLIGEAFATWNKGIQERVSLTSSILGSMKEVKLLGQTDRWGKDIQAHRVEELELSKKARILSVYRLVISRISTYLTPAITFGVFIVVSHRNGGGLSVSTAFTSLSLISLLSSPLSLMFTALPQAAVTLACFARIQEFLVEDDNSLVTASNQTHNAASTELGAVNQSAGSAELERSRDNILTLKNAFFGTKEDGSLITHGLDLKIQRSTLTMIIGRIGSGKSTLLKGLIGELPTETGCVQRSFVETAYCTQQPWLTNTSIRNTILGPLPFEARWYDTVIQACALDRDFASLPLGDLTVVGSKGISISGGQKARVALARAIYSRRDVAIIDDMLSGLDRSTEELVWNNVFGPRGIFRQYGVTVILATHTTRHLRDADNIVVLGDDGTIQEQGTLESLNLQNGYVKSLIINSKAQERSTHNPAIIADNASSEVSVTASKASEQEEDMLRKTGDVTLYKYYLKSVGWKDGISILILTIGAQFCVYLPQVWIKLWTEADAKHPGDRTGMFLGVYLMFGVLGLVFLYWAIYYSFIVITPKSGAYSHQKLVDVIMGAPLYFFKTTDTGVTINRFSQDMSLLDIGLSPGAFLTLFGFVSCVMGLILIIISLKYISAIIPFAVLFLYGLQLFYLRTSRQLRHMDLEAKSPLYTHLLETVSGISTIRAFGWTRPNMTTSLNFLDVSQKPFYLLNCIQQWLQLVLDLFTSGVAILFVGIAVSTTTSPGSVGLALLSMLTLNQSLVTAIVEWTELETSLGAVARLRSMELNTPKEAQDDQTLVPENEWPSKGEVHFDNVVASYSPNTPSVLKTITLKISAGQKIAICGRTGSGKSSLLLTLAGLIPLTSGTITVDTHPTHLIPLSLLRCRLNFLPQEPILFPGTVRSNLIHTCCSDPSMITALRTVHLWDLLLSRGGLDADVQSLALSQGQKMLVCLARAILRKGEGAGGILVCDEMCSSLDDETEGLVRHVISEEWVERTVVEVVHRLDGIKRFDVVAVMDGGRLVEFGAPDDLMGRENGFLRRLIEGRG</sequence>
<evidence type="ECO:0000256" key="2">
    <source>
        <dbReference type="ARBA" id="ARBA00009726"/>
    </source>
</evidence>
<dbReference type="InterPro" id="IPR003439">
    <property type="entry name" value="ABC_transporter-like_ATP-bd"/>
</dbReference>
<keyword evidence="14" id="KW-0378">Hydrolase</keyword>
<dbReference type="Proteomes" id="UP000016922">
    <property type="component" value="Unassembled WGS sequence"/>
</dbReference>
<evidence type="ECO:0000256" key="7">
    <source>
        <dbReference type="ARBA" id="ARBA00022840"/>
    </source>
</evidence>
<dbReference type="PROSITE" id="PS00211">
    <property type="entry name" value="ABC_TRANSPORTER_1"/>
    <property type="match status" value="2"/>
</dbReference>
<dbReference type="Pfam" id="PF24357">
    <property type="entry name" value="TMD0_ABC"/>
    <property type="match status" value="1"/>
</dbReference>
<feature type="transmembrane region" description="Helical" evidence="11">
    <location>
        <begin position="327"/>
        <end position="349"/>
    </location>
</feature>
<keyword evidence="7" id="KW-0067">ATP-binding</keyword>
<keyword evidence="10" id="KW-0325">Glycoprotein</keyword>
<dbReference type="InterPro" id="IPR003593">
    <property type="entry name" value="AAA+_ATPase"/>
</dbReference>
<dbReference type="FunFam" id="3.40.50.300:FF:002145">
    <property type="entry name" value="ABC transporter (MsbA subfamily)"/>
    <property type="match status" value="1"/>
</dbReference>
<proteinExistence type="inferred from homology"/>
<dbReference type="SUPFAM" id="SSF90123">
    <property type="entry name" value="ABC transporter transmembrane region"/>
    <property type="match status" value="2"/>
</dbReference>
<feature type="transmembrane region" description="Helical" evidence="11">
    <location>
        <begin position="955"/>
        <end position="979"/>
    </location>
</feature>
<dbReference type="InterPro" id="IPR027417">
    <property type="entry name" value="P-loop_NTPase"/>
</dbReference>
<dbReference type="InterPro" id="IPR011527">
    <property type="entry name" value="ABC1_TM_dom"/>
</dbReference>
<feature type="transmembrane region" description="Helical" evidence="11">
    <location>
        <begin position="117"/>
        <end position="136"/>
    </location>
</feature>
<dbReference type="CDD" id="cd18580">
    <property type="entry name" value="ABC_6TM_ABCC_D2"/>
    <property type="match status" value="1"/>
</dbReference>
<evidence type="ECO:0000313" key="14">
    <source>
        <dbReference type="EMBL" id="EPE28166.1"/>
    </source>
</evidence>
<dbReference type="PROSITE" id="PS50929">
    <property type="entry name" value="ABC_TM1F"/>
    <property type="match status" value="2"/>
</dbReference>
<keyword evidence="8 11" id="KW-1133">Transmembrane helix</keyword>
<dbReference type="InterPro" id="IPR017871">
    <property type="entry name" value="ABC_transporter-like_CS"/>
</dbReference>
<dbReference type="GeneID" id="19464012"/>
<organism evidence="14 15">
    <name type="scientific">Glarea lozoyensis (strain ATCC 20868 / MF5171)</name>
    <dbReference type="NCBI Taxonomy" id="1116229"/>
    <lineage>
        <taxon>Eukaryota</taxon>
        <taxon>Fungi</taxon>
        <taxon>Dikarya</taxon>
        <taxon>Ascomycota</taxon>
        <taxon>Pezizomycotina</taxon>
        <taxon>Leotiomycetes</taxon>
        <taxon>Helotiales</taxon>
        <taxon>Helotiaceae</taxon>
        <taxon>Glarea</taxon>
    </lineage>
</organism>
<dbReference type="GO" id="GO:0016887">
    <property type="term" value="F:ATP hydrolysis activity"/>
    <property type="evidence" value="ECO:0007669"/>
    <property type="project" value="InterPro"/>
</dbReference>
<evidence type="ECO:0000256" key="9">
    <source>
        <dbReference type="ARBA" id="ARBA00023136"/>
    </source>
</evidence>
<dbReference type="SMART" id="SM00382">
    <property type="entry name" value="AAA"/>
    <property type="match status" value="2"/>
</dbReference>
<accession>S3D823</accession>
<feature type="transmembrane region" description="Helical" evidence="11">
    <location>
        <begin position="1053"/>
        <end position="1073"/>
    </location>
</feature>
<dbReference type="PANTHER" id="PTHR24223:SF399">
    <property type="entry name" value="ABC TRANSPORTER ATNG"/>
    <property type="match status" value="1"/>
</dbReference>
<dbReference type="InterPro" id="IPR056227">
    <property type="entry name" value="TMD0_ABC"/>
</dbReference>
<feature type="transmembrane region" description="Helical" evidence="11">
    <location>
        <begin position="1137"/>
        <end position="1158"/>
    </location>
</feature>
<dbReference type="OrthoDB" id="6500128at2759"/>
<evidence type="ECO:0000259" key="13">
    <source>
        <dbReference type="PROSITE" id="PS50929"/>
    </source>
</evidence>
<comment type="subcellular location">
    <subcellularLocation>
        <location evidence="1">Cell membrane</location>
        <topology evidence="1">Multi-pass membrane protein</topology>
    </subcellularLocation>
</comment>
<evidence type="ECO:0000256" key="4">
    <source>
        <dbReference type="ARBA" id="ARBA00022475"/>
    </source>
</evidence>
<dbReference type="InterPro" id="IPR036640">
    <property type="entry name" value="ABC1_TM_sf"/>
</dbReference>
<keyword evidence="9 11" id="KW-0472">Membrane</keyword>
<keyword evidence="6" id="KW-0547">Nucleotide-binding</keyword>
<dbReference type="PROSITE" id="PS50893">
    <property type="entry name" value="ABC_TRANSPORTER_2"/>
    <property type="match status" value="2"/>
</dbReference>
<feature type="transmembrane region" description="Helical" evidence="11">
    <location>
        <begin position="1024"/>
        <end position="1047"/>
    </location>
</feature>